<dbReference type="PANTHER" id="PTHR38602:SF1">
    <property type="entry name" value="INNER MEMBRANE PROTEIN"/>
    <property type="match status" value="1"/>
</dbReference>
<protein>
    <submittedName>
        <fullName evidence="2">DUF2065 domain-containing protein</fullName>
    </submittedName>
</protein>
<organism evidence="2 3">
    <name type="scientific">Flavimaribacter sediminis</name>
    <dbReference type="NCBI Taxonomy" id="2865987"/>
    <lineage>
        <taxon>Bacteria</taxon>
        <taxon>Pseudomonadati</taxon>
        <taxon>Pseudomonadota</taxon>
        <taxon>Alphaproteobacteria</taxon>
        <taxon>Hyphomicrobiales</taxon>
        <taxon>Rhizobiaceae</taxon>
        <taxon>Flavimaribacter</taxon>
    </lineage>
</organism>
<keyword evidence="1" id="KW-0472">Membrane</keyword>
<dbReference type="Pfam" id="PF09838">
    <property type="entry name" value="DUF2065"/>
    <property type="match status" value="1"/>
</dbReference>
<keyword evidence="1" id="KW-1133">Transmembrane helix</keyword>
<keyword evidence="3" id="KW-1185">Reference proteome</keyword>
<reference evidence="2" key="1">
    <citation type="submission" date="2021-08" db="EMBL/GenBank/DDBJ databases">
        <title>Hoeflea bacterium WL0058 sp. nov., isolated from the sediment.</title>
        <authorList>
            <person name="Wang L."/>
            <person name="Zhang D."/>
        </authorList>
    </citation>
    <scope>NUCLEOTIDE SEQUENCE</scope>
    <source>
        <strain evidence="2">WL0058</strain>
    </source>
</reference>
<evidence type="ECO:0000313" key="2">
    <source>
        <dbReference type="EMBL" id="MBW8635812.1"/>
    </source>
</evidence>
<dbReference type="Proteomes" id="UP001196509">
    <property type="component" value="Unassembled WGS sequence"/>
</dbReference>
<feature type="transmembrane region" description="Helical" evidence="1">
    <location>
        <begin position="40"/>
        <end position="59"/>
    </location>
</feature>
<accession>A0AAE3CZE0</accession>
<dbReference type="AlphaFoldDB" id="A0AAE3CZE0"/>
<gene>
    <name evidence="2" type="ORF">K1W69_01330</name>
</gene>
<sequence>MSDLIIGLGLFFVIEGLVYALAPQLVRRMAEELPNIDDRLLRGFGLAAVAFGVFVVWIIRG</sequence>
<proteinExistence type="predicted"/>
<evidence type="ECO:0000313" key="3">
    <source>
        <dbReference type="Proteomes" id="UP001196509"/>
    </source>
</evidence>
<name>A0AAE3CZE0_9HYPH</name>
<keyword evidence="1" id="KW-0812">Transmembrane</keyword>
<evidence type="ECO:0000256" key="1">
    <source>
        <dbReference type="SAM" id="Phobius"/>
    </source>
</evidence>
<dbReference type="RefSeq" id="WP_220226530.1">
    <property type="nucleotide sequence ID" value="NZ_JAICBX010000001.1"/>
</dbReference>
<comment type="caution">
    <text evidence="2">The sequence shown here is derived from an EMBL/GenBank/DDBJ whole genome shotgun (WGS) entry which is preliminary data.</text>
</comment>
<dbReference type="InterPro" id="IPR019201">
    <property type="entry name" value="DUF2065"/>
</dbReference>
<dbReference type="PANTHER" id="PTHR38602">
    <property type="entry name" value="INNER MEMBRANE PROTEIN-RELATED"/>
    <property type="match status" value="1"/>
</dbReference>
<dbReference type="EMBL" id="JAICBX010000001">
    <property type="protein sequence ID" value="MBW8635812.1"/>
    <property type="molecule type" value="Genomic_DNA"/>
</dbReference>